<dbReference type="PROSITE" id="PS00108">
    <property type="entry name" value="PROTEIN_KINASE_ST"/>
    <property type="match status" value="1"/>
</dbReference>
<protein>
    <submittedName>
        <fullName evidence="10">Serine/threonine protein kinase</fullName>
    </submittedName>
</protein>
<dbReference type="GO" id="GO:0005524">
    <property type="term" value="F:ATP binding"/>
    <property type="evidence" value="ECO:0007669"/>
    <property type="project" value="UniProtKB-UniRule"/>
</dbReference>
<dbReference type="AlphaFoldDB" id="A0A852RSB7"/>
<dbReference type="InterPro" id="IPR017441">
    <property type="entry name" value="Protein_kinase_ATP_BS"/>
</dbReference>
<dbReference type="Proteomes" id="UP000582231">
    <property type="component" value="Unassembled WGS sequence"/>
</dbReference>
<feature type="compositionally biased region" description="Low complexity" evidence="7">
    <location>
        <begin position="357"/>
        <end position="367"/>
    </location>
</feature>
<feature type="compositionally biased region" description="Pro residues" evidence="7">
    <location>
        <begin position="303"/>
        <end position="315"/>
    </location>
</feature>
<feature type="domain" description="Protein kinase" evidence="9">
    <location>
        <begin position="13"/>
        <end position="271"/>
    </location>
</feature>
<name>A0A852RSB7_9ACTN</name>
<dbReference type="Pfam" id="PF00069">
    <property type="entry name" value="Pkinase"/>
    <property type="match status" value="1"/>
</dbReference>
<keyword evidence="8" id="KW-1133">Transmembrane helix</keyword>
<keyword evidence="2 5" id="KW-0547">Nucleotide-binding</keyword>
<dbReference type="PANTHER" id="PTHR43289:SF34">
    <property type="entry name" value="SERINE_THREONINE-PROTEIN KINASE YBDM-RELATED"/>
    <property type="match status" value="1"/>
</dbReference>
<feature type="binding site" evidence="5">
    <location>
        <position position="42"/>
    </location>
    <ligand>
        <name>ATP</name>
        <dbReference type="ChEBI" id="CHEBI:30616"/>
    </ligand>
</feature>
<dbReference type="GO" id="GO:0004674">
    <property type="term" value="F:protein serine/threonine kinase activity"/>
    <property type="evidence" value="ECO:0007669"/>
    <property type="project" value="UniProtKB-KW"/>
</dbReference>
<sequence length="529" mass="55512">MSAVRPGPDLPGMRCIEKLGSGGFSDVYLYERDQPRIKVAVKLLKSDLLDERQRRQFAAEADVMADLAEHPYIVPVLGAGTSDDGRPYLVMRYFPPPDLGARVAKEQMSVPEALKTGIQLASAVETAHRNGIIHRDIKPANVLVSSYGVPALSDFGIAGRGDRGEDDDNLGVSMPWSPPEVLTGHSNGSAASDIYSLAATIWHLLVGRSPFAVTGDNGERALFGRILHGKVPSTGRADAPSSLDRLLQQAMSKDPAHRPRTALELARHLQRVEQEMRLARTEIVVLETDLPADEDAAAAIRAPAPPSTPPAPAPVATPSGPSPDEGVTMLKRAVTVRPSVTPSPAAHEALTERRPVRATPARPAAVTGEETELRPRVASPTPPPDTALQPTPTRAGVSPKVLATAAIAVLAVAAVVIGVLLSGSGERTPPSATPSAPGPTDLGNVIPAAVEPTITARAQADGVLFVAHGAPADAELRWSVRQPDNQYVAATAGPDGLLVPMTTPGTACVQLKVAVDGALTPYEKCQAWP</sequence>
<dbReference type="PANTHER" id="PTHR43289">
    <property type="entry name" value="MITOGEN-ACTIVATED PROTEIN KINASE KINASE KINASE 20-RELATED"/>
    <property type="match status" value="1"/>
</dbReference>
<feature type="region of interest" description="Disordered" evidence="7">
    <location>
        <begin position="301"/>
        <end position="394"/>
    </location>
</feature>
<evidence type="ECO:0000256" key="3">
    <source>
        <dbReference type="ARBA" id="ARBA00022777"/>
    </source>
</evidence>
<keyword evidence="10" id="KW-0723">Serine/threonine-protein kinase</keyword>
<proteinExistence type="predicted"/>
<dbReference type="InterPro" id="IPR008271">
    <property type="entry name" value="Ser/Thr_kinase_AS"/>
</dbReference>
<feature type="coiled-coil region" evidence="6">
    <location>
        <begin position="262"/>
        <end position="289"/>
    </location>
</feature>
<dbReference type="Gene3D" id="1.10.510.10">
    <property type="entry name" value="Transferase(Phosphotransferase) domain 1"/>
    <property type="match status" value="1"/>
</dbReference>
<evidence type="ECO:0000256" key="4">
    <source>
        <dbReference type="ARBA" id="ARBA00022840"/>
    </source>
</evidence>
<gene>
    <name evidence="10" type="ORF">BJ958_005331</name>
</gene>
<dbReference type="InterPro" id="IPR000719">
    <property type="entry name" value="Prot_kinase_dom"/>
</dbReference>
<keyword evidence="8" id="KW-0472">Membrane</keyword>
<keyword evidence="4 5" id="KW-0067">ATP-binding</keyword>
<dbReference type="PROSITE" id="PS00107">
    <property type="entry name" value="PROTEIN_KINASE_ATP"/>
    <property type="match status" value="1"/>
</dbReference>
<reference evidence="10 11" key="1">
    <citation type="submission" date="2020-07" db="EMBL/GenBank/DDBJ databases">
        <title>Sequencing the genomes of 1000 actinobacteria strains.</title>
        <authorList>
            <person name="Klenk H.-P."/>
        </authorList>
    </citation>
    <scope>NUCLEOTIDE SEQUENCE [LARGE SCALE GENOMIC DNA]</scope>
    <source>
        <strain evidence="10 11">DSM 19082</strain>
    </source>
</reference>
<evidence type="ECO:0000256" key="6">
    <source>
        <dbReference type="SAM" id="Coils"/>
    </source>
</evidence>
<evidence type="ECO:0000313" key="11">
    <source>
        <dbReference type="Proteomes" id="UP000582231"/>
    </source>
</evidence>
<keyword evidence="11" id="KW-1185">Reference proteome</keyword>
<evidence type="ECO:0000313" key="10">
    <source>
        <dbReference type="EMBL" id="NYD33785.1"/>
    </source>
</evidence>
<dbReference type="SMART" id="SM00220">
    <property type="entry name" value="S_TKc"/>
    <property type="match status" value="1"/>
</dbReference>
<comment type="caution">
    <text evidence="10">The sequence shown here is derived from an EMBL/GenBank/DDBJ whole genome shotgun (WGS) entry which is preliminary data.</text>
</comment>
<keyword evidence="3 10" id="KW-0418">Kinase</keyword>
<dbReference type="EMBL" id="JACCBF010000001">
    <property type="protein sequence ID" value="NYD33785.1"/>
    <property type="molecule type" value="Genomic_DNA"/>
</dbReference>
<evidence type="ECO:0000256" key="5">
    <source>
        <dbReference type="PROSITE-ProRule" id="PRU10141"/>
    </source>
</evidence>
<dbReference type="SUPFAM" id="SSF56112">
    <property type="entry name" value="Protein kinase-like (PK-like)"/>
    <property type="match status" value="1"/>
</dbReference>
<keyword evidence="8" id="KW-0812">Transmembrane</keyword>
<dbReference type="InterPro" id="IPR011009">
    <property type="entry name" value="Kinase-like_dom_sf"/>
</dbReference>
<organism evidence="10 11">
    <name type="scientific">Nocardioides kongjuensis</name>
    <dbReference type="NCBI Taxonomy" id="349522"/>
    <lineage>
        <taxon>Bacteria</taxon>
        <taxon>Bacillati</taxon>
        <taxon>Actinomycetota</taxon>
        <taxon>Actinomycetes</taxon>
        <taxon>Propionibacteriales</taxon>
        <taxon>Nocardioidaceae</taxon>
        <taxon>Nocardioides</taxon>
    </lineage>
</organism>
<evidence type="ECO:0000259" key="9">
    <source>
        <dbReference type="PROSITE" id="PS50011"/>
    </source>
</evidence>
<evidence type="ECO:0000256" key="8">
    <source>
        <dbReference type="SAM" id="Phobius"/>
    </source>
</evidence>
<evidence type="ECO:0000256" key="1">
    <source>
        <dbReference type="ARBA" id="ARBA00022679"/>
    </source>
</evidence>
<accession>A0A852RSB7</accession>
<dbReference type="RefSeq" id="WP_179729781.1">
    <property type="nucleotide sequence ID" value="NZ_BAABEF010000001.1"/>
</dbReference>
<keyword evidence="1" id="KW-0808">Transferase</keyword>
<dbReference type="CDD" id="cd14014">
    <property type="entry name" value="STKc_PknB_like"/>
    <property type="match status" value="1"/>
</dbReference>
<evidence type="ECO:0000256" key="7">
    <source>
        <dbReference type="SAM" id="MobiDB-lite"/>
    </source>
</evidence>
<dbReference type="PROSITE" id="PS50011">
    <property type="entry name" value="PROTEIN_KINASE_DOM"/>
    <property type="match status" value="1"/>
</dbReference>
<feature type="transmembrane region" description="Helical" evidence="8">
    <location>
        <begin position="401"/>
        <end position="421"/>
    </location>
</feature>
<keyword evidence="6" id="KW-0175">Coiled coil</keyword>
<evidence type="ECO:0000256" key="2">
    <source>
        <dbReference type="ARBA" id="ARBA00022741"/>
    </source>
</evidence>